<feature type="transmembrane region" description="Helical" evidence="1">
    <location>
        <begin position="83"/>
        <end position="104"/>
    </location>
</feature>
<proteinExistence type="predicted"/>
<sequence>MSAQSRIFGLDLLRTVAILLVCLLHGREFLTPYFPSFPDLWFVDGVDLFFCLSGFLIGRIFIKEFSKTGSFEINQIVAFWKRRWFRTLPNFYLILALNLVFYFVRNRNFNIEGLWRYPLFLQNFNVVRCFHFFTESWSLAVEEWFYLGFPIFCVLLSFFIKRSIQKIVLTGTVLIIFGSIIARNLIGNQFPNLDTFTWIKEFRDVVIFRVDSIVYGVLGAYLSIYYSNIWLKYKNGLIVFGVIGLGYLFKFYPVAESNFYKMNYDVLCSIFILSTLPFLSTWNIDAENMVNKIVTFISKISYSMYLINASLVFNFINIYNRAESGRQAIINYFIFWIVTISFSFLIYQYFERPTTALRDKKVIL</sequence>
<keyword evidence="3" id="KW-0808">Transferase</keyword>
<feature type="transmembrane region" description="Helical" evidence="1">
    <location>
        <begin position="233"/>
        <end position="252"/>
    </location>
</feature>
<feature type="transmembrane region" description="Helical" evidence="1">
    <location>
        <begin position="167"/>
        <end position="186"/>
    </location>
</feature>
<evidence type="ECO:0000313" key="3">
    <source>
        <dbReference type="EMBL" id="MFC3811586.1"/>
    </source>
</evidence>
<comment type="caution">
    <text evidence="3">The sequence shown here is derived from an EMBL/GenBank/DDBJ whole genome shotgun (WGS) entry which is preliminary data.</text>
</comment>
<protein>
    <submittedName>
        <fullName evidence="3">Acyltransferase family protein</fullName>
        <ecNumber evidence="3">2.3.-.-</ecNumber>
    </submittedName>
</protein>
<keyword evidence="3" id="KW-0012">Acyltransferase</keyword>
<evidence type="ECO:0000256" key="1">
    <source>
        <dbReference type="SAM" id="Phobius"/>
    </source>
</evidence>
<dbReference type="InterPro" id="IPR002656">
    <property type="entry name" value="Acyl_transf_3_dom"/>
</dbReference>
<dbReference type="EC" id="2.3.-.-" evidence="3"/>
<evidence type="ECO:0000313" key="4">
    <source>
        <dbReference type="Proteomes" id="UP001595616"/>
    </source>
</evidence>
<feature type="transmembrane region" description="Helical" evidence="1">
    <location>
        <begin position="206"/>
        <end position="226"/>
    </location>
</feature>
<dbReference type="Proteomes" id="UP001595616">
    <property type="component" value="Unassembled WGS sequence"/>
</dbReference>
<dbReference type="RefSeq" id="WP_379838423.1">
    <property type="nucleotide sequence ID" value="NZ_JBHRYQ010000001.1"/>
</dbReference>
<dbReference type="Pfam" id="PF01757">
    <property type="entry name" value="Acyl_transf_3"/>
    <property type="match status" value="1"/>
</dbReference>
<dbReference type="GO" id="GO:0016746">
    <property type="term" value="F:acyltransferase activity"/>
    <property type="evidence" value="ECO:0007669"/>
    <property type="project" value="UniProtKB-KW"/>
</dbReference>
<name>A0ABV7YXC7_9BACT</name>
<feature type="domain" description="Acyltransferase 3" evidence="2">
    <location>
        <begin position="9"/>
        <end position="347"/>
    </location>
</feature>
<organism evidence="3 4">
    <name type="scientific">Lacihabitans lacunae</name>
    <dbReference type="NCBI Taxonomy" id="1028214"/>
    <lineage>
        <taxon>Bacteria</taxon>
        <taxon>Pseudomonadati</taxon>
        <taxon>Bacteroidota</taxon>
        <taxon>Cytophagia</taxon>
        <taxon>Cytophagales</taxon>
        <taxon>Leadbetterellaceae</taxon>
        <taxon>Lacihabitans</taxon>
    </lineage>
</organism>
<evidence type="ECO:0000259" key="2">
    <source>
        <dbReference type="Pfam" id="PF01757"/>
    </source>
</evidence>
<reference evidence="4" key="1">
    <citation type="journal article" date="2019" name="Int. J. Syst. Evol. Microbiol.">
        <title>The Global Catalogue of Microorganisms (GCM) 10K type strain sequencing project: providing services to taxonomists for standard genome sequencing and annotation.</title>
        <authorList>
            <consortium name="The Broad Institute Genomics Platform"/>
            <consortium name="The Broad Institute Genome Sequencing Center for Infectious Disease"/>
            <person name="Wu L."/>
            <person name="Ma J."/>
        </authorList>
    </citation>
    <scope>NUCLEOTIDE SEQUENCE [LARGE SCALE GENOMIC DNA]</scope>
    <source>
        <strain evidence="4">CECT 7956</strain>
    </source>
</reference>
<keyword evidence="1" id="KW-1133">Transmembrane helix</keyword>
<feature type="transmembrane region" description="Helical" evidence="1">
    <location>
        <begin position="40"/>
        <end position="62"/>
    </location>
</feature>
<dbReference type="PANTHER" id="PTHR23028">
    <property type="entry name" value="ACETYLTRANSFERASE"/>
    <property type="match status" value="1"/>
</dbReference>
<feature type="transmembrane region" description="Helical" evidence="1">
    <location>
        <begin position="12"/>
        <end position="34"/>
    </location>
</feature>
<keyword evidence="1" id="KW-0472">Membrane</keyword>
<accession>A0ABV7YXC7</accession>
<feature type="transmembrane region" description="Helical" evidence="1">
    <location>
        <begin position="328"/>
        <end position="350"/>
    </location>
</feature>
<keyword evidence="4" id="KW-1185">Reference proteome</keyword>
<dbReference type="EMBL" id="JBHRYQ010000001">
    <property type="protein sequence ID" value="MFC3811586.1"/>
    <property type="molecule type" value="Genomic_DNA"/>
</dbReference>
<feature type="transmembrane region" description="Helical" evidence="1">
    <location>
        <begin position="296"/>
        <end position="316"/>
    </location>
</feature>
<gene>
    <name evidence="3" type="ORF">ACFOOI_13070</name>
</gene>
<keyword evidence="1" id="KW-0812">Transmembrane</keyword>
<feature type="transmembrane region" description="Helical" evidence="1">
    <location>
        <begin position="144"/>
        <end position="160"/>
    </location>
</feature>
<dbReference type="PANTHER" id="PTHR23028:SF53">
    <property type="entry name" value="ACYL_TRANSF_3 DOMAIN-CONTAINING PROTEIN"/>
    <property type="match status" value="1"/>
</dbReference>
<dbReference type="InterPro" id="IPR050879">
    <property type="entry name" value="Acyltransferase_3"/>
</dbReference>